<dbReference type="CDD" id="cd02570">
    <property type="entry name" value="PseudoU_synth_EcTruA"/>
    <property type="match status" value="1"/>
</dbReference>
<evidence type="ECO:0000256" key="5">
    <source>
        <dbReference type="RuleBase" id="RU003792"/>
    </source>
</evidence>
<accession>A0ABS2N599</accession>
<dbReference type="Gene3D" id="3.30.70.580">
    <property type="entry name" value="Pseudouridine synthase I, catalytic domain, N-terminal subdomain"/>
    <property type="match status" value="1"/>
</dbReference>
<feature type="active site" description="Nucleophile" evidence="4">
    <location>
        <position position="53"/>
    </location>
</feature>
<organism evidence="7 8">
    <name type="scientific">Aquibacillus albus</name>
    <dbReference type="NCBI Taxonomy" id="1168171"/>
    <lineage>
        <taxon>Bacteria</taxon>
        <taxon>Bacillati</taxon>
        <taxon>Bacillota</taxon>
        <taxon>Bacilli</taxon>
        <taxon>Bacillales</taxon>
        <taxon>Bacillaceae</taxon>
        <taxon>Aquibacillus</taxon>
    </lineage>
</organism>
<feature type="binding site" evidence="4">
    <location>
        <position position="111"/>
    </location>
    <ligand>
        <name>substrate</name>
    </ligand>
</feature>
<evidence type="ECO:0000313" key="7">
    <source>
        <dbReference type="EMBL" id="MBM7573060.1"/>
    </source>
</evidence>
<evidence type="ECO:0000256" key="4">
    <source>
        <dbReference type="HAMAP-Rule" id="MF_00171"/>
    </source>
</evidence>
<dbReference type="GO" id="GO:0160147">
    <property type="term" value="F:tRNA pseudouridine(38-40) synthase activity"/>
    <property type="evidence" value="ECO:0007669"/>
    <property type="project" value="UniProtKB-EC"/>
</dbReference>
<evidence type="ECO:0000313" key="8">
    <source>
        <dbReference type="Proteomes" id="UP001296943"/>
    </source>
</evidence>
<dbReference type="PANTHER" id="PTHR11142">
    <property type="entry name" value="PSEUDOURIDYLATE SYNTHASE"/>
    <property type="match status" value="1"/>
</dbReference>
<evidence type="ECO:0000256" key="1">
    <source>
        <dbReference type="ARBA" id="ARBA00009375"/>
    </source>
</evidence>
<dbReference type="PIRSF" id="PIRSF001430">
    <property type="entry name" value="tRNA_psdUrid_synth"/>
    <property type="match status" value="1"/>
</dbReference>
<dbReference type="Gene3D" id="3.30.70.660">
    <property type="entry name" value="Pseudouridine synthase I, catalytic domain, C-terminal subdomain"/>
    <property type="match status" value="1"/>
</dbReference>
<keyword evidence="8" id="KW-1185">Reference proteome</keyword>
<dbReference type="Pfam" id="PF01416">
    <property type="entry name" value="PseudoU_synth_1"/>
    <property type="match status" value="2"/>
</dbReference>
<evidence type="ECO:0000256" key="3">
    <source>
        <dbReference type="ARBA" id="ARBA00023235"/>
    </source>
</evidence>
<keyword evidence="2 4" id="KW-0819">tRNA processing</keyword>
<feature type="domain" description="Pseudouridine synthase I TruA alpha/beta" evidence="6">
    <location>
        <begin position="8"/>
        <end position="105"/>
    </location>
</feature>
<reference evidence="7 8" key="1">
    <citation type="submission" date="2021-01" db="EMBL/GenBank/DDBJ databases">
        <title>Genomic Encyclopedia of Type Strains, Phase IV (KMG-IV): sequencing the most valuable type-strain genomes for metagenomic binning, comparative biology and taxonomic classification.</title>
        <authorList>
            <person name="Goeker M."/>
        </authorList>
    </citation>
    <scope>NUCLEOTIDE SEQUENCE [LARGE SCALE GENOMIC DNA]</scope>
    <source>
        <strain evidence="7 8">DSM 23711</strain>
    </source>
</reference>
<comment type="catalytic activity">
    <reaction evidence="4 5">
        <text>uridine(38/39/40) in tRNA = pseudouridine(38/39/40) in tRNA</text>
        <dbReference type="Rhea" id="RHEA:22376"/>
        <dbReference type="Rhea" id="RHEA-COMP:10085"/>
        <dbReference type="Rhea" id="RHEA-COMP:10087"/>
        <dbReference type="ChEBI" id="CHEBI:65314"/>
        <dbReference type="ChEBI" id="CHEBI:65315"/>
        <dbReference type="EC" id="5.4.99.12"/>
    </reaction>
</comment>
<dbReference type="SUPFAM" id="SSF55120">
    <property type="entry name" value="Pseudouridine synthase"/>
    <property type="match status" value="1"/>
</dbReference>
<name>A0ABS2N599_9BACI</name>
<sequence>MDRIQCIISYDGTNFSGYQIQPNGRTVQAEVEKALTRMHKGLPIRVIASGRTDARVHAVGQVIHFDTSLNIPIQNWRQAFNALLPEDIRVKEVKRASNEFHARYDVVEKEYRYFILNTENEDVFLRNYTYHVRQPLDMKAMSEACDYLEGTHDFTSFCAANTSVKDKTRTLYDVSCFQEDGKVVFVFKGSGFLYNMVRILVGTLIEVGKGKRPPLNMKRVIDLQDRGAAGKTAPPQGLYLWNVNYEKRLEN</sequence>
<feature type="domain" description="Pseudouridine synthase I TruA alpha/beta" evidence="6">
    <location>
        <begin position="144"/>
        <end position="246"/>
    </location>
</feature>
<dbReference type="InterPro" id="IPR020097">
    <property type="entry name" value="PsdUridine_synth_TruA_a/b_dom"/>
</dbReference>
<comment type="function">
    <text evidence="4">Formation of pseudouridine at positions 38, 39 and 40 in the anticodon stem and loop of transfer RNAs.</text>
</comment>
<comment type="subunit">
    <text evidence="4">Homodimer.</text>
</comment>
<evidence type="ECO:0000256" key="2">
    <source>
        <dbReference type="ARBA" id="ARBA00022694"/>
    </source>
</evidence>
<dbReference type="HAMAP" id="MF_00171">
    <property type="entry name" value="TruA"/>
    <property type="match status" value="1"/>
</dbReference>
<gene>
    <name evidence="4" type="primary">truA</name>
    <name evidence="7" type="ORF">JOC48_003608</name>
</gene>
<comment type="caution">
    <text evidence="4">Lacks conserved residue(s) required for the propagation of feature annotation.</text>
</comment>
<proteinExistence type="inferred from homology"/>
<dbReference type="RefSeq" id="WP_204501728.1">
    <property type="nucleotide sequence ID" value="NZ_JAFBDR010000026.1"/>
</dbReference>
<dbReference type="PANTHER" id="PTHR11142:SF0">
    <property type="entry name" value="TRNA PSEUDOURIDINE SYNTHASE-LIKE 1"/>
    <property type="match status" value="1"/>
</dbReference>
<comment type="similarity">
    <text evidence="1 4 5">Belongs to the tRNA pseudouridine synthase TruA family.</text>
</comment>
<protein>
    <recommendedName>
        <fullName evidence="4">tRNA pseudouridine synthase A</fullName>
        <ecNumber evidence="4">5.4.99.12</ecNumber>
    </recommendedName>
    <alternativeName>
        <fullName evidence="4">tRNA pseudouridine(38-40) synthase</fullName>
    </alternativeName>
    <alternativeName>
        <fullName evidence="4">tRNA pseudouridylate synthase I</fullName>
    </alternativeName>
    <alternativeName>
        <fullName evidence="4">tRNA-uridine isomerase I</fullName>
    </alternativeName>
</protein>
<evidence type="ECO:0000259" key="6">
    <source>
        <dbReference type="Pfam" id="PF01416"/>
    </source>
</evidence>
<comment type="caution">
    <text evidence="7">The sequence shown here is derived from an EMBL/GenBank/DDBJ whole genome shotgun (WGS) entry which is preliminary data.</text>
</comment>
<dbReference type="InterPro" id="IPR020095">
    <property type="entry name" value="PsdUridine_synth_TruA_C"/>
</dbReference>
<dbReference type="Proteomes" id="UP001296943">
    <property type="component" value="Unassembled WGS sequence"/>
</dbReference>
<keyword evidence="3 4" id="KW-0413">Isomerase</keyword>
<dbReference type="InterPro" id="IPR020103">
    <property type="entry name" value="PsdUridine_synth_cat_dom_sf"/>
</dbReference>
<dbReference type="EMBL" id="JAFBDR010000026">
    <property type="protein sequence ID" value="MBM7573060.1"/>
    <property type="molecule type" value="Genomic_DNA"/>
</dbReference>
<dbReference type="NCBIfam" id="TIGR00071">
    <property type="entry name" value="hisT_truA"/>
    <property type="match status" value="1"/>
</dbReference>
<dbReference type="InterPro" id="IPR020094">
    <property type="entry name" value="TruA/RsuA/RluB/E/F_N"/>
</dbReference>
<dbReference type="EC" id="5.4.99.12" evidence="4"/>
<dbReference type="InterPro" id="IPR001406">
    <property type="entry name" value="PsdUridine_synth_TruA"/>
</dbReference>